<sequence length="112" mass="12353">MGGPKLSKTSPAQEEFEGKVLADSRIYEKANFFVGIPIGIVLGKIFSKYESVFTIRTQKGLVIVVYPGICLVSMDDTVRVFGTWYDGKNLGIKGSFIRAERVVDESSDLCSH</sequence>
<dbReference type="AlphaFoldDB" id="A0A099SZN3"/>
<proteinExistence type="predicted"/>
<dbReference type="Proteomes" id="UP000029859">
    <property type="component" value="Unassembled WGS sequence"/>
</dbReference>
<accession>A0A099SZN3</accession>
<evidence type="ECO:0000313" key="2">
    <source>
        <dbReference type="Proteomes" id="UP000029859"/>
    </source>
</evidence>
<name>A0A099SZN3_METMT</name>
<dbReference type="EMBL" id="JRHO01000014">
    <property type="protein sequence ID" value="KGK98357.1"/>
    <property type="molecule type" value="Genomic_DNA"/>
</dbReference>
<protein>
    <submittedName>
        <fullName evidence="1">Uncharacterized protein</fullName>
    </submittedName>
</protein>
<keyword evidence="2" id="KW-1185">Reference proteome</keyword>
<evidence type="ECO:0000313" key="1">
    <source>
        <dbReference type="EMBL" id="KGK98357.1"/>
    </source>
</evidence>
<reference evidence="1 2" key="1">
    <citation type="submission" date="2014-09" db="EMBL/GenBank/DDBJ databases">
        <title>Draft genome sequence of an obligately methylotrophic methanogen, Methanococcoides methylutens, isolated from marine sediment.</title>
        <authorList>
            <person name="Guan Y."/>
            <person name="Ngugi D.K."/>
            <person name="Blom J."/>
            <person name="Ali S."/>
            <person name="Ferry J.G."/>
            <person name="Stingl U."/>
        </authorList>
    </citation>
    <scope>NUCLEOTIDE SEQUENCE [LARGE SCALE GENOMIC DNA]</scope>
    <source>
        <strain evidence="1 2">DSM 2657</strain>
    </source>
</reference>
<gene>
    <name evidence="1" type="ORF">LI82_11655</name>
</gene>
<comment type="caution">
    <text evidence="1">The sequence shown here is derived from an EMBL/GenBank/DDBJ whole genome shotgun (WGS) entry which is preliminary data.</text>
</comment>
<organism evidence="1 2">
    <name type="scientific">Methanococcoides methylutens</name>
    <dbReference type="NCBI Taxonomy" id="2226"/>
    <lineage>
        <taxon>Archaea</taxon>
        <taxon>Methanobacteriati</taxon>
        <taxon>Methanobacteriota</taxon>
        <taxon>Stenosarchaea group</taxon>
        <taxon>Methanomicrobia</taxon>
        <taxon>Methanosarcinales</taxon>
        <taxon>Methanosarcinaceae</taxon>
        <taxon>Methanococcoides</taxon>
    </lineage>
</organism>